<evidence type="ECO:0000313" key="4">
    <source>
        <dbReference type="EMBL" id="ABA87490.1"/>
    </source>
</evidence>
<dbReference type="Gene3D" id="3.40.50.1240">
    <property type="entry name" value="Phosphoglycerate mutase-like"/>
    <property type="match status" value="1"/>
</dbReference>
<reference evidence="4 5" key="2">
    <citation type="journal article" date="2012" name="BMC Genomics">
        <title>The genome of Pelobacter carbinolicus reveals surprising metabolic capabilities and physiological features.</title>
        <authorList>
            <person name="Aklujkar M."/>
            <person name="Haveman S.A."/>
            <person name="Didonato R.Jr."/>
            <person name="Chertkov O."/>
            <person name="Han C.S."/>
            <person name="Land M.L."/>
            <person name="Brown P."/>
            <person name="Lovley D.R."/>
        </authorList>
    </citation>
    <scope>NUCLEOTIDE SEQUENCE [LARGE SCALE GENOMIC DNA]</scope>
    <source>
        <strain evidence="5">DSM 2380 / NBRC 103641 / GraBd1</strain>
    </source>
</reference>
<dbReference type="GO" id="GO:0005737">
    <property type="term" value="C:cytoplasm"/>
    <property type="evidence" value="ECO:0007669"/>
    <property type="project" value="TreeGrafter"/>
</dbReference>
<accession>Q3A802</accession>
<sequence length="223" mass="25328">MPYSDHKCCTLYLVRHGDSRQDKLKRYIGQCDPPLNPRGRAQARFLRLQLADIDLHRVYCSDLRRCRETARIVAGGRGLRVRSLRALREIALGRWEGLPVAEVQRRFPGEYERRGKEMMTYRPPDGESFSDLQARVVPAFLDILSRESGHVLMVGHAGVNRAILCHLQKRPLAELFRIPQTYAGLNIIQRHGDSIVVRAVNIPPELSGWSSLAEVPLGSRAGW</sequence>
<dbReference type="InterPro" id="IPR050275">
    <property type="entry name" value="PGM_Phosphatase"/>
</dbReference>
<feature type="active site" description="Tele-phosphohistidine intermediate" evidence="2">
    <location>
        <position position="16"/>
    </location>
</feature>
<dbReference type="HOGENOM" id="CLU_033323_8_4_7"/>
<dbReference type="SUPFAM" id="SSF53254">
    <property type="entry name" value="Phosphoglycerate mutase-like"/>
    <property type="match status" value="1"/>
</dbReference>
<name>Q3A802_SYNC1</name>
<dbReference type="AlphaFoldDB" id="Q3A802"/>
<evidence type="ECO:0000256" key="2">
    <source>
        <dbReference type="PIRSR" id="PIRSR613078-1"/>
    </source>
</evidence>
<evidence type="ECO:0000313" key="5">
    <source>
        <dbReference type="Proteomes" id="UP000002534"/>
    </source>
</evidence>
<reference evidence="5" key="1">
    <citation type="submission" date="2005-10" db="EMBL/GenBank/DDBJ databases">
        <title>Complete sequence of Pelobacter carbinolicus DSM 2380.</title>
        <authorList>
            <person name="Copeland A."/>
            <person name="Lucas S."/>
            <person name="Lapidus A."/>
            <person name="Barry K."/>
            <person name="Detter J.C."/>
            <person name="Glavina T."/>
            <person name="Hammon N."/>
            <person name="Israni S."/>
            <person name="Pitluck S."/>
            <person name="Chertkov O."/>
            <person name="Schmutz J."/>
            <person name="Larimer F."/>
            <person name="Land M."/>
            <person name="Kyrpides N."/>
            <person name="Ivanova N."/>
            <person name="Richardson P."/>
        </authorList>
    </citation>
    <scope>NUCLEOTIDE SEQUENCE [LARGE SCALE GENOMIC DNA]</scope>
    <source>
        <strain evidence="5">DSM 2380 / NBRC 103641 / GraBd1</strain>
    </source>
</reference>
<dbReference type="EC" id="3.1.3.73" evidence="1"/>
<organism evidence="4 5">
    <name type="scientific">Syntrophotalea carbinolica (strain DSM 2380 / NBRC 103641 / GraBd1)</name>
    <name type="common">Pelobacter carbinolicus</name>
    <dbReference type="NCBI Taxonomy" id="338963"/>
    <lineage>
        <taxon>Bacteria</taxon>
        <taxon>Pseudomonadati</taxon>
        <taxon>Thermodesulfobacteriota</taxon>
        <taxon>Desulfuromonadia</taxon>
        <taxon>Desulfuromonadales</taxon>
        <taxon>Syntrophotaleaceae</taxon>
        <taxon>Syntrophotalea</taxon>
    </lineage>
</organism>
<dbReference type="OrthoDB" id="9781415at2"/>
<dbReference type="Proteomes" id="UP000002534">
    <property type="component" value="Chromosome"/>
</dbReference>
<dbReference type="CDD" id="cd07067">
    <property type="entry name" value="HP_PGM_like"/>
    <property type="match status" value="1"/>
</dbReference>
<dbReference type="NCBIfam" id="TIGR03162">
    <property type="entry name" value="ribazole_cobC"/>
    <property type="match status" value="1"/>
</dbReference>
<dbReference type="InterPro" id="IPR013078">
    <property type="entry name" value="His_Pase_superF_clade-1"/>
</dbReference>
<protein>
    <recommendedName>
        <fullName evidence="1">Alpha-ribazole phosphatase</fullName>
        <ecNumber evidence="1">3.1.3.73</ecNumber>
    </recommendedName>
</protein>
<dbReference type="InterPro" id="IPR017578">
    <property type="entry name" value="Ribazole_CobC"/>
</dbReference>
<dbReference type="PANTHER" id="PTHR48100:SF1">
    <property type="entry name" value="HISTIDINE PHOSPHATASE FAMILY PROTEIN-RELATED"/>
    <property type="match status" value="1"/>
</dbReference>
<proteinExistence type="predicted"/>
<dbReference type="KEGG" id="pca:Pcar_0229"/>
<dbReference type="GO" id="GO:0009236">
    <property type="term" value="P:cobalamin biosynthetic process"/>
    <property type="evidence" value="ECO:0007669"/>
    <property type="project" value="UniProtKB-UniRule"/>
</dbReference>
<gene>
    <name evidence="4" type="primary">cobC-2</name>
    <name evidence="4" type="ordered locus">Pcar_0229</name>
</gene>
<dbReference type="SMART" id="SM00855">
    <property type="entry name" value="PGAM"/>
    <property type="match status" value="1"/>
</dbReference>
<evidence type="ECO:0000256" key="3">
    <source>
        <dbReference type="PIRSR" id="PIRSR613078-2"/>
    </source>
</evidence>
<dbReference type="InterPro" id="IPR029033">
    <property type="entry name" value="His_PPase_superfam"/>
</dbReference>
<dbReference type="Pfam" id="PF00300">
    <property type="entry name" value="His_Phos_1"/>
    <property type="match status" value="1"/>
</dbReference>
<dbReference type="PANTHER" id="PTHR48100">
    <property type="entry name" value="BROAD-SPECIFICITY PHOSPHATASE YOR283W-RELATED"/>
    <property type="match status" value="1"/>
</dbReference>
<feature type="binding site" evidence="3">
    <location>
        <position position="65"/>
    </location>
    <ligand>
        <name>substrate</name>
    </ligand>
</feature>
<dbReference type="eggNOG" id="COG0406">
    <property type="taxonomic scope" value="Bacteria"/>
</dbReference>
<dbReference type="EMBL" id="CP000142">
    <property type="protein sequence ID" value="ABA87490.1"/>
    <property type="molecule type" value="Genomic_DNA"/>
</dbReference>
<evidence type="ECO:0000256" key="1">
    <source>
        <dbReference type="NCBIfam" id="TIGR03162"/>
    </source>
</evidence>
<dbReference type="RefSeq" id="WP_011339895.1">
    <property type="nucleotide sequence ID" value="NC_007498.2"/>
</dbReference>
<feature type="active site" description="Proton donor/acceptor" evidence="2">
    <location>
        <position position="89"/>
    </location>
</feature>
<dbReference type="GO" id="GO:0043755">
    <property type="term" value="F:alpha-ribazole phosphatase activity"/>
    <property type="evidence" value="ECO:0007669"/>
    <property type="project" value="UniProtKB-UniRule"/>
</dbReference>
<keyword evidence="5" id="KW-1185">Reference proteome</keyword>
<dbReference type="STRING" id="338963.Pcar_0229"/>